<comment type="caution">
    <text evidence="6">The sequence shown here is derived from an EMBL/GenBank/DDBJ whole genome shotgun (WGS) entry which is preliminary data.</text>
</comment>
<dbReference type="EMBL" id="PJQY01000832">
    <property type="protein sequence ID" value="PQQ07674.1"/>
    <property type="molecule type" value="Genomic_DNA"/>
</dbReference>
<dbReference type="InterPro" id="IPR005202">
    <property type="entry name" value="TF_GRAS"/>
</dbReference>
<keyword evidence="7" id="KW-1185">Reference proteome</keyword>
<keyword evidence="3" id="KW-0804">Transcription</keyword>
<feature type="short sequence motif" description="VHIID" evidence="5">
    <location>
        <begin position="56"/>
        <end position="60"/>
    </location>
</feature>
<dbReference type="AlphaFoldDB" id="A0A314YRN8"/>
<gene>
    <name evidence="6" type="ORF">Pyn_32822</name>
</gene>
<evidence type="ECO:0000256" key="5">
    <source>
        <dbReference type="PROSITE-ProRule" id="PRU01191"/>
    </source>
</evidence>
<dbReference type="Pfam" id="PF03514">
    <property type="entry name" value="GRAS"/>
    <property type="match status" value="1"/>
</dbReference>
<proteinExistence type="inferred from homology"/>
<evidence type="ECO:0000256" key="3">
    <source>
        <dbReference type="ARBA" id="ARBA00023163"/>
    </source>
</evidence>
<dbReference type="Proteomes" id="UP000250321">
    <property type="component" value="Unassembled WGS sequence"/>
</dbReference>
<evidence type="ECO:0000313" key="7">
    <source>
        <dbReference type="Proteomes" id="UP000250321"/>
    </source>
</evidence>
<keyword evidence="4" id="KW-0539">Nucleus</keyword>
<accession>A0A314YRN8</accession>
<dbReference type="PROSITE" id="PS50985">
    <property type="entry name" value="GRAS"/>
    <property type="match status" value="1"/>
</dbReference>
<dbReference type="GO" id="GO:0005634">
    <property type="term" value="C:nucleus"/>
    <property type="evidence" value="ECO:0007669"/>
    <property type="project" value="UniProtKB-SubCell"/>
</dbReference>
<comment type="subcellular location">
    <subcellularLocation>
        <location evidence="1">Nucleus</location>
    </subcellularLocation>
</comment>
<dbReference type="STRING" id="2094558.A0A314YRN8"/>
<comment type="caution">
    <text evidence="5">Lacks conserved residue(s) required for the propagation of feature annotation.</text>
</comment>
<organism evidence="6 7">
    <name type="scientific">Prunus yedoensis var. nudiflora</name>
    <dbReference type="NCBI Taxonomy" id="2094558"/>
    <lineage>
        <taxon>Eukaryota</taxon>
        <taxon>Viridiplantae</taxon>
        <taxon>Streptophyta</taxon>
        <taxon>Embryophyta</taxon>
        <taxon>Tracheophyta</taxon>
        <taxon>Spermatophyta</taxon>
        <taxon>Magnoliopsida</taxon>
        <taxon>eudicotyledons</taxon>
        <taxon>Gunneridae</taxon>
        <taxon>Pentapetalae</taxon>
        <taxon>rosids</taxon>
        <taxon>fabids</taxon>
        <taxon>Rosales</taxon>
        <taxon>Rosaceae</taxon>
        <taxon>Amygdaloideae</taxon>
        <taxon>Amygdaleae</taxon>
        <taxon>Prunus</taxon>
    </lineage>
</organism>
<protein>
    <submittedName>
        <fullName evidence="6">Uncharacterized protein</fullName>
    </submittedName>
</protein>
<dbReference type="PANTHER" id="PTHR31636">
    <property type="entry name" value="OSJNBA0084A10.13 PROTEIN-RELATED"/>
    <property type="match status" value="1"/>
</dbReference>
<reference evidence="6 7" key="1">
    <citation type="submission" date="2018-02" db="EMBL/GenBank/DDBJ databases">
        <title>Draft genome of wild Prunus yedoensis var. nudiflora.</title>
        <authorList>
            <person name="Baek S."/>
            <person name="Kim J.-H."/>
            <person name="Choi K."/>
            <person name="Kim G.-B."/>
            <person name="Cho A."/>
            <person name="Jang H."/>
            <person name="Shin C.-H."/>
            <person name="Yu H.-J."/>
            <person name="Mun J.-H."/>
        </authorList>
    </citation>
    <scope>NUCLEOTIDE SEQUENCE [LARGE SCALE GENOMIC DNA]</scope>
    <source>
        <strain evidence="7">cv. Jeju island</strain>
        <tissue evidence="6">Leaf</tissue>
    </source>
</reference>
<evidence type="ECO:0000313" key="6">
    <source>
        <dbReference type="EMBL" id="PQQ07674.1"/>
    </source>
</evidence>
<keyword evidence="2" id="KW-0805">Transcription regulation</keyword>
<evidence type="ECO:0000256" key="1">
    <source>
        <dbReference type="ARBA" id="ARBA00004123"/>
    </source>
</evidence>
<dbReference type="OrthoDB" id="666726at2759"/>
<sequence length="102" mass="11272">MNNPATSPPPRTPTPFDVIFKMGAYKVFSEVSPLIQFVNFTCNQALLEAVSDTDQIHIVDFDIGFGAHWASFMQELPVRNRGATAPSLRITAFASPSTHHPR</sequence>
<evidence type="ECO:0000256" key="2">
    <source>
        <dbReference type="ARBA" id="ARBA00023015"/>
    </source>
</evidence>
<name>A0A314YRN8_PRUYE</name>
<evidence type="ECO:0000256" key="4">
    <source>
        <dbReference type="ARBA" id="ARBA00023242"/>
    </source>
</evidence>
<comment type="similarity">
    <text evidence="5">Belongs to the GRAS family.</text>
</comment>